<dbReference type="Proteomes" id="UP000295621">
    <property type="component" value="Unassembled WGS sequence"/>
</dbReference>
<dbReference type="Pfam" id="PF13628">
    <property type="entry name" value="DUF4142"/>
    <property type="match status" value="1"/>
</dbReference>
<evidence type="ECO:0000313" key="5">
    <source>
        <dbReference type="EMBL" id="TDC51064.1"/>
    </source>
</evidence>
<feature type="domain" description="DUF4142" evidence="4">
    <location>
        <begin position="32"/>
        <end position="165"/>
    </location>
</feature>
<feature type="region of interest" description="Disordered" evidence="1">
    <location>
        <begin position="168"/>
        <end position="187"/>
    </location>
</feature>
<organism evidence="5 6">
    <name type="scientific">Jiangella ureilytica</name>
    <dbReference type="NCBI Taxonomy" id="2530374"/>
    <lineage>
        <taxon>Bacteria</taxon>
        <taxon>Bacillati</taxon>
        <taxon>Actinomycetota</taxon>
        <taxon>Actinomycetes</taxon>
        <taxon>Jiangellales</taxon>
        <taxon>Jiangellaceae</taxon>
        <taxon>Jiangella</taxon>
    </lineage>
</organism>
<sequence length="215" mass="22065">MRISQCVVAGAGALVLLVAPVTAQAQEQVSEQDQAFLVAAHQSNLAEIASGQAAVDQASTEVVRAQGQLLITDHTALDADLQQVASQYGVELPGEPTPEQQAQLAEVAAMEGPEFDQAWTTLQIAAHEAALALGETEIASGTNPDVIALAEAAAPVIQRHLTMLQTGEAPAPHGVHAGTGGPASHDGDREMRAGLLAGLGVLALIASGVAWRRRA</sequence>
<dbReference type="InterPro" id="IPR012347">
    <property type="entry name" value="Ferritin-like"/>
</dbReference>
<protein>
    <submittedName>
        <fullName evidence="5">DUF4142 domain-containing protein</fullName>
    </submittedName>
</protein>
<keyword evidence="2" id="KW-0472">Membrane</keyword>
<reference evidence="5 6" key="1">
    <citation type="submission" date="2019-02" db="EMBL/GenBank/DDBJ databases">
        <title>Draft genome sequences of novel Actinobacteria.</title>
        <authorList>
            <person name="Sahin N."/>
            <person name="Ay H."/>
            <person name="Saygin H."/>
        </authorList>
    </citation>
    <scope>NUCLEOTIDE SEQUENCE [LARGE SCALE GENOMIC DNA]</scope>
    <source>
        <strain evidence="5 6">KC603</strain>
    </source>
</reference>
<evidence type="ECO:0000256" key="1">
    <source>
        <dbReference type="SAM" id="MobiDB-lite"/>
    </source>
</evidence>
<dbReference type="PANTHER" id="PTHR38593">
    <property type="entry name" value="BLR2558 PROTEIN"/>
    <property type="match status" value="1"/>
</dbReference>
<accession>A0A4R4RNN4</accession>
<evidence type="ECO:0000259" key="4">
    <source>
        <dbReference type="Pfam" id="PF13628"/>
    </source>
</evidence>
<feature type="signal peptide" evidence="3">
    <location>
        <begin position="1"/>
        <end position="25"/>
    </location>
</feature>
<dbReference type="PANTHER" id="PTHR38593:SF1">
    <property type="entry name" value="BLR2558 PROTEIN"/>
    <property type="match status" value="1"/>
</dbReference>
<keyword evidence="3" id="KW-0732">Signal</keyword>
<dbReference type="EMBL" id="SMKL01000025">
    <property type="protein sequence ID" value="TDC51064.1"/>
    <property type="molecule type" value="Genomic_DNA"/>
</dbReference>
<comment type="caution">
    <text evidence="5">The sequence shown here is derived from an EMBL/GenBank/DDBJ whole genome shotgun (WGS) entry which is preliminary data.</text>
</comment>
<dbReference type="AlphaFoldDB" id="A0A4R4RNN4"/>
<keyword evidence="2" id="KW-1133">Transmembrane helix</keyword>
<feature type="chain" id="PRO_5020559302" evidence="3">
    <location>
        <begin position="26"/>
        <end position="215"/>
    </location>
</feature>
<feature type="transmembrane region" description="Helical" evidence="2">
    <location>
        <begin position="193"/>
        <end position="211"/>
    </location>
</feature>
<keyword evidence="6" id="KW-1185">Reference proteome</keyword>
<proteinExistence type="predicted"/>
<keyword evidence="2" id="KW-0812">Transmembrane</keyword>
<evidence type="ECO:0000313" key="6">
    <source>
        <dbReference type="Proteomes" id="UP000295621"/>
    </source>
</evidence>
<gene>
    <name evidence="5" type="ORF">E1212_13000</name>
</gene>
<evidence type="ECO:0000256" key="2">
    <source>
        <dbReference type="SAM" id="Phobius"/>
    </source>
</evidence>
<dbReference type="Gene3D" id="1.20.1260.10">
    <property type="match status" value="1"/>
</dbReference>
<evidence type="ECO:0000256" key="3">
    <source>
        <dbReference type="SAM" id="SignalP"/>
    </source>
</evidence>
<dbReference type="OrthoDB" id="4567117at2"/>
<name>A0A4R4RNN4_9ACTN</name>
<dbReference type="InterPro" id="IPR025419">
    <property type="entry name" value="DUF4142"/>
</dbReference>